<dbReference type="AlphaFoldDB" id="A0AAE3YRN0"/>
<dbReference type="SUPFAM" id="SSF103473">
    <property type="entry name" value="MFS general substrate transporter"/>
    <property type="match status" value="1"/>
</dbReference>
<dbReference type="Gene3D" id="1.20.1250.20">
    <property type="entry name" value="MFS general substrate transporter like domains"/>
    <property type="match status" value="1"/>
</dbReference>
<evidence type="ECO:0000256" key="7">
    <source>
        <dbReference type="SAM" id="Phobius"/>
    </source>
</evidence>
<keyword evidence="3" id="KW-1003">Cell membrane</keyword>
<name>A0AAE3YRN0_9ACTN</name>
<feature type="transmembrane region" description="Helical" evidence="7">
    <location>
        <begin position="375"/>
        <end position="394"/>
    </location>
</feature>
<feature type="transmembrane region" description="Helical" evidence="7">
    <location>
        <begin position="227"/>
        <end position="248"/>
    </location>
</feature>
<dbReference type="PANTHER" id="PTHR23517">
    <property type="entry name" value="RESISTANCE PROTEIN MDTM, PUTATIVE-RELATED-RELATED"/>
    <property type="match status" value="1"/>
</dbReference>
<feature type="transmembrane region" description="Helical" evidence="7">
    <location>
        <begin position="349"/>
        <end position="369"/>
    </location>
</feature>
<feature type="transmembrane region" description="Helical" evidence="7">
    <location>
        <begin position="172"/>
        <end position="189"/>
    </location>
</feature>
<keyword evidence="5 7" id="KW-1133">Transmembrane helix</keyword>
<sequence>MSTTSSPTRATPSPGTDRRALTGYATVVLTFMAAASAPTPLYAEYQRAWHFAPTTLTAVFAAYAAPLLLTLVATGALSDHLGRRAVVLAAMAVEAVALATFAVADGTPALFAARIVQGLATGAATGALAAAIVDADQVRGALVNSVAPIAGLAVGALGTGLLVTYAPAPRQLVYLVLLAVLAVQAAVVARTPDRSPRRPGALASLRPRFAVPATARSALLRVTPVEVAVWALGGFTLSLGPSLARALSGLDSPLTGGLTTFALLGAGAAAVLGLHHQPAGRILLIGAAALTAGSAISVAAVLTGSFPLLLAGTIVSGAGFGTGFLGAVRTIAPLAAPAERAGLMATFYVISYLAMSVPAVGAGLAVARGGLLPTAAGYGTVVALLSLAGLISTLRTRTTPIGARP</sequence>
<evidence type="ECO:0000256" key="6">
    <source>
        <dbReference type="ARBA" id="ARBA00023136"/>
    </source>
</evidence>
<dbReference type="RefSeq" id="WP_310369403.1">
    <property type="nucleotide sequence ID" value="NZ_JAVDYB010000001.1"/>
</dbReference>
<feature type="transmembrane region" description="Helical" evidence="7">
    <location>
        <begin position="85"/>
        <end position="104"/>
    </location>
</feature>
<dbReference type="PANTHER" id="PTHR23517:SF13">
    <property type="entry name" value="MAJOR FACILITATOR SUPERFAMILY MFS_1"/>
    <property type="match status" value="1"/>
</dbReference>
<dbReference type="InterPro" id="IPR011701">
    <property type="entry name" value="MFS"/>
</dbReference>
<dbReference type="InterPro" id="IPR050171">
    <property type="entry name" value="MFS_Transporters"/>
</dbReference>
<comment type="subcellular location">
    <subcellularLocation>
        <location evidence="1">Cell membrane</location>
        <topology evidence="1">Multi-pass membrane protein</topology>
    </subcellularLocation>
</comment>
<organism evidence="8 9">
    <name type="scientific">Catenuloplanes atrovinosus</name>
    <dbReference type="NCBI Taxonomy" id="137266"/>
    <lineage>
        <taxon>Bacteria</taxon>
        <taxon>Bacillati</taxon>
        <taxon>Actinomycetota</taxon>
        <taxon>Actinomycetes</taxon>
        <taxon>Micromonosporales</taxon>
        <taxon>Micromonosporaceae</taxon>
        <taxon>Catenuloplanes</taxon>
    </lineage>
</organism>
<evidence type="ECO:0000256" key="3">
    <source>
        <dbReference type="ARBA" id="ARBA00022475"/>
    </source>
</evidence>
<dbReference type="InterPro" id="IPR036259">
    <property type="entry name" value="MFS_trans_sf"/>
</dbReference>
<feature type="transmembrane region" description="Helical" evidence="7">
    <location>
        <begin position="254"/>
        <end position="275"/>
    </location>
</feature>
<evidence type="ECO:0000313" key="8">
    <source>
        <dbReference type="EMBL" id="MDR7277203.1"/>
    </source>
</evidence>
<reference evidence="8" key="1">
    <citation type="submission" date="2023-07" db="EMBL/GenBank/DDBJ databases">
        <title>Sequencing the genomes of 1000 actinobacteria strains.</title>
        <authorList>
            <person name="Klenk H.-P."/>
        </authorList>
    </citation>
    <scope>NUCLEOTIDE SEQUENCE</scope>
    <source>
        <strain evidence="8">DSM 44707</strain>
    </source>
</reference>
<dbReference type="EMBL" id="JAVDYB010000001">
    <property type="protein sequence ID" value="MDR7277203.1"/>
    <property type="molecule type" value="Genomic_DNA"/>
</dbReference>
<feature type="transmembrane region" description="Helical" evidence="7">
    <location>
        <begin position="21"/>
        <end position="43"/>
    </location>
</feature>
<dbReference type="InterPro" id="IPR005829">
    <property type="entry name" value="Sugar_transporter_CS"/>
</dbReference>
<evidence type="ECO:0000256" key="4">
    <source>
        <dbReference type="ARBA" id="ARBA00022692"/>
    </source>
</evidence>
<gene>
    <name evidence="8" type="ORF">J2S41_003981</name>
</gene>
<dbReference type="GO" id="GO:0005886">
    <property type="term" value="C:plasma membrane"/>
    <property type="evidence" value="ECO:0007669"/>
    <property type="project" value="UniProtKB-SubCell"/>
</dbReference>
<protein>
    <recommendedName>
        <fullName evidence="10">MFS transporter</fullName>
    </recommendedName>
</protein>
<dbReference type="PROSITE" id="PS00216">
    <property type="entry name" value="SUGAR_TRANSPORT_1"/>
    <property type="match status" value="1"/>
</dbReference>
<evidence type="ECO:0000256" key="2">
    <source>
        <dbReference type="ARBA" id="ARBA00022448"/>
    </source>
</evidence>
<dbReference type="Pfam" id="PF07690">
    <property type="entry name" value="MFS_1"/>
    <property type="match status" value="1"/>
</dbReference>
<feature type="transmembrane region" description="Helical" evidence="7">
    <location>
        <begin position="308"/>
        <end position="328"/>
    </location>
</feature>
<keyword evidence="6 7" id="KW-0472">Membrane</keyword>
<keyword evidence="2" id="KW-0813">Transport</keyword>
<evidence type="ECO:0000313" key="9">
    <source>
        <dbReference type="Proteomes" id="UP001183643"/>
    </source>
</evidence>
<keyword evidence="9" id="KW-1185">Reference proteome</keyword>
<keyword evidence="4 7" id="KW-0812">Transmembrane</keyword>
<dbReference type="GO" id="GO:0022857">
    <property type="term" value="F:transmembrane transporter activity"/>
    <property type="evidence" value="ECO:0007669"/>
    <property type="project" value="InterPro"/>
</dbReference>
<proteinExistence type="predicted"/>
<accession>A0AAE3YRN0</accession>
<evidence type="ECO:0000256" key="1">
    <source>
        <dbReference type="ARBA" id="ARBA00004651"/>
    </source>
</evidence>
<comment type="caution">
    <text evidence="8">The sequence shown here is derived from an EMBL/GenBank/DDBJ whole genome shotgun (WGS) entry which is preliminary data.</text>
</comment>
<feature type="transmembrane region" description="Helical" evidence="7">
    <location>
        <begin position="282"/>
        <end position="302"/>
    </location>
</feature>
<evidence type="ECO:0008006" key="10">
    <source>
        <dbReference type="Google" id="ProtNLM"/>
    </source>
</evidence>
<feature type="transmembrane region" description="Helical" evidence="7">
    <location>
        <begin position="110"/>
        <end position="133"/>
    </location>
</feature>
<feature type="transmembrane region" description="Helical" evidence="7">
    <location>
        <begin position="145"/>
        <end position="166"/>
    </location>
</feature>
<feature type="transmembrane region" description="Helical" evidence="7">
    <location>
        <begin position="49"/>
        <end position="73"/>
    </location>
</feature>
<evidence type="ECO:0000256" key="5">
    <source>
        <dbReference type="ARBA" id="ARBA00022989"/>
    </source>
</evidence>
<dbReference type="Proteomes" id="UP001183643">
    <property type="component" value="Unassembled WGS sequence"/>
</dbReference>